<dbReference type="RefSeq" id="WP_188439781.1">
    <property type="nucleotide sequence ID" value="NZ_BMGK01000003.1"/>
</dbReference>
<reference evidence="3" key="1">
    <citation type="journal article" date="2014" name="Int. J. Syst. Evol. Microbiol.">
        <title>Complete genome sequence of Corynebacterium casei LMG S-19264T (=DSM 44701T), isolated from a smear-ripened cheese.</title>
        <authorList>
            <consortium name="US DOE Joint Genome Institute (JGI-PGF)"/>
            <person name="Walter F."/>
            <person name="Albersmeier A."/>
            <person name="Kalinowski J."/>
            <person name="Ruckert C."/>
        </authorList>
    </citation>
    <scope>NUCLEOTIDE SEQUENCE</scope>
    <source>
        <strain evidence="3">CGMCC 1.12924</strain>
    </source>
</reference>
<reference evidence="3" key="2">
    <citation type="submission" date="2020-09" db="EMBL/GenBank/DDBJ databases">
        <authorList>
            <person name="Sun Q."/>
            <person name="Zhou Y."/>
        </authorList>
    </citation>
    <scope>NUCLEOTIDE SEQUENCE</scope>
    <source>
        <strain evidence="3">CGMCC 1.12924</strain>
    </source>
</reference>
<feature type="domain" description="Outer membrane protein beta-barrel" evidence="2">
    <location>
        <begin position="449"/>
        <end position="907"/>
    </location>
</feature>
<organism evidence="3 4">
    <name type="scientific">Planktosalinus lacus</name>
    <dbReference type="NCBI Taxonomy" id="1526573"/>
    <lineage>
        <taxon>Bacteria</taxon>
        <taxon>Pseudomonadati</taxon>
        <taxon>Bacteroidota</taxon>
        <taxon>Flavobacteriia</taxon>
        <taxon>Flavobacteriales</taxon>
        <taxon>Flavobacteriaceae</taxon>
        <taxon>Planktosalinus</taxon>
    </lineage>
</organism>
<dbReference type="Proteomes" id="UP000652231">
    <property type="component" value="Unassembled WGS sequence"/>
</dbReference>
<gene>
    <name evidence="3" type="ORF">GCM10011312_08210</name>
</gene>
<feature type="signal peptide" evidence="1">
    <location>
        <begin position="1"/>
        <end position="18"/>
    </location>
</feature>
<dbReference type="EMBL" id="BMGK01000003">
    <property type="protein sequence ID" value="GGD86529.1"/>
    <property type="molecule type" value="Genomic_DNA"/>
</dbReference>
<dbReference type="InterPro" id="IPR041700">
    <property type="entry name" value="OMP_b-brl_3"/>
</dbReference>
<accession>A0A8J2V961</accession>
<dbReference type="Pfam" id="PF13715">
    <property type="entry name" value="CarbopepD_reg_2"/>
    <property type="match status" value="1"/>
</dbReference>
<sequence length="927" mass="104868">MRIGFFLLFLLLTATVQSQIKPFEITGQIVASDTGEPLESATVYLERERDSTLNTYTISDKNGNFELFGKTYEEKLSLFVSYVGYAPHKQIVAINAEKIELDEPIALLLDSNALDEIVIRSVAPITIKKDTLEFNAASFKTRAGATVEDLLKELPGVEVDLEGNITVNGKPVNKLLVNGKPFFGDDPTIATRNLTKEMIEKVQVMDTKTDAEAFTDEEGDQENKTVNLTISEEKNKGTFGRLSAGGGTDERFEYAGIVNRFDGDRRLSVLGGGNNTNSPGFSFGEIQKMFGGGSMVMMNSSGGFQIDDKAFGFGKGIVNSRSAGASFADAYGEKMDLSADYFYSGANSMDDETIERENIFPDTRFFTNSTASTRQNNDLHSSNMKFDVKIDSTFLINIKPSISYGTTESIHMRDEVTLTENGETTNQSTLDNRTNSTSKVFKNALDITKRFGDRGASLAVNINNEWNDLEGSDLLNSETIFTGDPLNDEIRNQLTDRNQTFNSFFGSVRYNIPIVAKEVFIDLRYSYRADTRKSLRSTFDFNENTQEYDDFNSLLSTDFIFKNNRSTPAIGLTIRKEDYTFSVSGSYMNRVLETTDKLRPGLSAKQEFEALEYNTFFNYRFSPQKSVYFNYSLNNSPPTLEQLQPFEDVSDPLNTIIGNPDLEPINTHRAYVSYNNYDFQKGTGVNFYSNFSIVNNQVTPIIFFDENLKRTTTYTNVNGNYNGYLGGNYSKSIKLDTIHTLKVNAGIWGNLTKAINFNNDEKFASKFISLTPNVGFTYNWKDVLEIKPSYRLSFNKNEYDIDIFEEEEFISHNLRFQTATFLPKNLEWRNDINYNYNPNVAAGFQRSSWFWNSTLAYTILNDRGIITVKAYDLLNQNTNARRSVSQNYIQDVQSTVLQQYFMVSFSWKFNTLGKKGETQTGSPFFFF</sequence>
<evidence type="ECO:0000313" key="3">
    <source>
        <dbReference type="EMBL" id="GGD86529.1"/>
    </source>
</evidence>
<evidence type="ECO:0000313" key="4">
    <source>
        <dbReference type="Proteomes" id="UP000652231"/>
    </source>
</evidence>
<evidence type="ECO:0000256" key="1">
    <source>
        <dbReference type="SAM" id="SignalP"/>
    </source>
</evidence>
<dbReference type="Gene3D" id="2.60.40.1120">
    <property type="entry name" value="Carboxypeptidase-like, regulatory domain"/>
    <property type="match status" value="1"/>
</dbReference>
<evidence type="ECO:0000259" key="2">
    <source>
        <dbReference type="Pfam" id="PF14905"/>
    </source>
</evidence>
<dbReference type="AlphaFoldDB" id="A0A8J2V961"/>
<comment type="caution">
    <text evidence="3">The sequence shown here is derived from an EMBL/GenBank/DDBJ whole genome shotgun (WGS) entry which is preliminary data.</text>
</comment>
<name>A0A8J2V961_9FLAO</name>
<dbReference type="Pfam" id="PF14905">
    <property type="entry name" value="OMP_b-brl_3"/>
    <property type="match status" value="1"/>
</dbReference>
<keyword evidence="1" id="KW-0732">Signal</keyword>
<dbReference type="InterPro" id="IPR008969">
    <property type="entry name" value="CarboxyPept-like_regulatory"/>
</dbReference>
<feature type="chain" id="PRO_5035150319" description="Outer membrane protein beta-barrel domain-containing protein" evidence="1">
    <location>
        <begin position="19"/>
        <end position="927"/>
    </location>
</feature>
<protein>
    <recommendedName>
        <fullName evidence="2">Outer membrane protein beta-barrel domain-containing protein</fullName>
    </recommendedName>
</protein>
<dbReference type="SUPFAM" id="SSF56935">
    <property type="entry name" value="Porins"/>
    <property type="match status" value="1"/>
</dbReference>
<keyword evidence="4" id="KW-1185">Reference proteome</keyword>
<dbReference type="SUPFAM" id="SSF49464">
    <property type="entry name" value="Carboxypeptidase regulatory domain-like"/>
    <property type="match status" value="1"/>
</dbReference>
<proteinExistence type="predicted"/>